<name>A0ABQ5A9K6_9ASTR</name>
<accession>A0ABQ5A9K6</accession>
<protein>
    <submittedName>
        <fullName evidence="2">Uncharacterized protein</fullName>
    </submittedName>
</protein>
<feature type="compositionally biased region" description="Basic residues" evidence="1">
    <location>
        <begin position="203"/>
        <end position="213"/>
    </location>
</feature>
<feature type="region of interest" description="Disordered" evidence="1">
    <location>
        <begin position="173"/>
        <end position="220"/>
    </location>
</feature>
<reference evidence="2" key="1">
    <citation type="journal article" date="2022" name="Int. J. Mol. Sci.">
        <title>Draft Genome of Tanacetum Coccineum: Genomic Comparison of Closely Related Tanacetum-Family Plants.</title>
        <authorList>
            <person name="Yamashiro T."/>
            <person name="Shiraishi A."/>
            <person name="Nakayama K."/>
            <person name="Satake H."/>
        </authorList>
    </citation>
    <scope>NUCLEOTIDE SEQUENCE</scope>
</reference>
<dbReference type="Proteomes" id="UP001151760">
    <property type="component" value="Unassembled WGS sequence"/>
</dbReference>
<dbReference type="EMBL" id="BQNB010012028">
    <property type="protein sequence ID" value="GJS98241.1"/>
    <property type="molecule type" value="Genomic_DNA"/>
</dbReference>
<comment type="caution">
    <text evidence="2">The sequence shown here is derived from an EMBL/GenBank/DDBJ whole genome shotgun (WGS) entry which is preliminary data.</text>
</comment>
<sequence length="236" mass="26060">MTNFGVSSRCWLAERTVTKTLPISSRDRDKESSGEKDDLLASQNLGRFLGYTTLTNLECSRVLEISGESAIPTSSLNLMIDSRYPSFTPFEGSDFLMEEIDAFLEHDDSIPPGVVFRGKEAFGLVKACTVTPGDTTGLPDCEDSRVAVFTLHAQEFHHPLSFILGIRMDIQEKDKKKAKNKQNRARNGKGKVKSKPKSEKVKKSTGKSTPKKSKVNEEDTLCGTKIAKSQVILQGL</sequence>
<organism evidence="2 3">
    <name type="scientific">Tanacetum coccineum</name>
    <dbReference type="NCBI Taxonomy" id="301880"/>
    <lineage>
        <taxon>Eukaryota</taxon>
        <taxon>Viridiplantae</taxon>
        <taxon>Streptophyta</taxon>
        <taxon>Embryophyta</taxon>
        <taxon>Tracheophyta</taxon>
        <taxon>Spermatophyta</taxon>
        <taxon>Magnoliopsida</taxon>
        <taxon>eudicotyledons</taxon>
        <taxon>Gunneridae</taxon>
        <taxon>Pentapetalae</taxon>
        <taxon>asterids</taxon>
        <taxon>campanulids</taxon>
        <taxon>Asterales</taxon>
        <taxon>Asteraceae</taxon>
        <taxon>Asteroideae</taxon>
        <taxon>Anthemideae</taxon>
        <taxon>Anthemidinae</taxon>
        <taxon>Tanacetum</taxon>
    </lineage>
</organism>
<proteinExistence type="predicted"/>
<keyword evidence="3" id="KW-1185">Reference proteome</keyword>
<evidence type="ECO:0000313" key="2">
    <source>
        <dbReference type="EMBL" id="GJS98241.1"/>
    </source>
</evidence>
<reference evidence="2" key="2">
    <citation type="submission" date="2022-01" db="EMBL/GenBank/DDBJ databases">
        <authorList>
            <person name="Yamashiro T."/>
            <person name="Shiraishi A."/>
            <person name="Satake H."/>
            <person name="Nakayama K."/>
        </authorList>
    </citation>
    <scope>NUCLEOTIDE SEQUENCE</scope>
</reference>
<evidence type="ECO:0000313" key="3">
    <source>
        <dbReference type="Proteomes" id="UP001151760"/>
    </source>
</evidence>
<feature type="compositionally biased region" description="Basic residues" evidence="1">
    <location>
        <begin position="176"/>
        <end position="195"/>
    </location>
</feature>
<evidence type="ECO:0000256" key="1">
    <source>
        <dbReference type="SAM" id="MobiDB-lite"/>
    </source>
</evidence>
<gene>
    <name evidence="2" type="ORF">Tco_0819411</name>
</gene>